<evidence type="ECO:0000256" key="6">
    <source>
        <dbReference type="ARBA" id="ARBA00022737"/>
    </source>
</evidence>
<dbReference type="Gene3D" id="3.80.10.10">
    <property type="entry name" value="Ribonuclease Inhibitor"/>
    <property type="match status" value="1"/>
</dbReference>
<keyword evidence="8 10" id="KW-0472">Membrane</keyword>
<dbReference type="PANTHER" id="PTHR48063:SF98">
    <property type="entry name" value="LRR RECEPTOR-LIKE SERINE_THREONINE-PROTEIN KINASE FLS2"/>
    <property type="match status" value="1"/>
</dbReference>
<evidence type="ECO:0000256" key="2">
    <source>
        <dbReference type="ARBA" id="ARBA00009592"/>
    </source>
</evidence>
<sequence length="211" mass="23860">MKGRELTYHSNLFLVISIDLSNNTLSGDIPREITSLVELRSLNLSRNNLTGSIPDNIGSMKQLESLDFSMNSLSGNIPGSITSMSFLNSLNLSYNHLTGTIPQSTQIGSFNESSFVGNNLCGLPLRIPCKNDGNAPAPIQGREGKKREIDWFYVFLSLGYAVGLSVVLTALFFKKKWREAYYGFFQKMWDNVYVYFIIKWRRLMRALGRNH</sequence>
<organism evidence="11 12">
    <name type="scientific">Striga hermonthica</name>
    <name type="common">Purple witchweed</name>
    <name type="synonym">Buchnera hermonthica</name>
    <dbReference type="NCBI Taxonomy" id="68872"/>
    <lineage>
        <taxon>Eukaryota</taxon>
        <taxon>Viridiplantae</taxon>
        <taxon>Streptophyta</taxon>
        <taxon>Embryophyta</taxon>
        <taxon>Tracheophyta</taxon>
        <taxon>Spermatophyta</taxon>
        <taxon>Magnoliopsida</taxon>
        <taxon>eudicotyledons</taxon>
        <taxon>Gunneridae</taxon>
        <taxon>Pentapetalae</taxon>
        <taxon>asterids</taxon>
        <taxon>lamiids</taxon>
        <taxon>Lamiales</taxon>
        <taxon>Orobanchaceae</taxon>
        <taxon>Buchnereae</taxon>
        <taxon>Striga</taxon>
    </lineage>
</organism>
<dbReference type="InterPro" id="IPR032675">
    <property type="entry name" value="LRR_dom_sf"/>
</dbReference>
<evidence type="ECO:0000256" key="9">
    <source>
        <dbReference type="ARBA" id="ARBA00023180"/>
    </source>
</evidence>
<dbReference type="SUPFAM" id="SSF52058">
    <property type="entry name" value="L domain-like"/>
    <property type="match status" value="1"/>
</dbReference>
<keyword evidence="7 10" id="KW-1133">Transmembrane helix</keyword>
<evidence type="ECO:0000256" key="7">
    <source>
        <dbReference type="ARBA" id="ARBA00022989"/>
    </source>
</evidence>
<comment type="similarity">
    <text evidence="2">Belongs to the RLP family.</text>
</comment>
<evidence type="ECO:0000313" key="11">
    <source>
        <dbReference type="EMBL" id="CAA0817655.1"/>
    </source>
</evidence>
<keyword evidence="3" id="KW-0433">Leucine-rich repeat</keyword>
<keyword evidence="4 10" id="KW-0812">Transmembrane</keyword>
<keyword evidence="9" id="KW-0325">Glycoprotein</keyword>
<dbReference type="AlphaFoldDB" id="A0A9N7MYG7"/>
<dbReference type="GO" id="GO:0016020">
    <property type="term" value="C:membrane"/>
    <property type="evidence" value="ECO:0007669"/>
    <property type="project" value="UniProtKB-SubCell"/>
</dbReference>
<dbReference type="Proteomes" id="UP001153555">
    <property type="component" value="Unassembled WGS sequence"/>
</dbReference>
<proteinExistence type="inferred from homology"/>
<evidence type="ECO:0000313" key="12">
    <source>
        <dbReference type="Proteomes" id="UP001153555"/>
    </source>
</evidence>
<dbReference type="InterPro" id="IPR001611">
    <property type="entry name" value="Leu-rich_rpt"/>
</dbReference>
<evidence type="ECO:0000256" key="8">
    <source>
        <dbReference type="ARBA" id="ARBA00023136"/>
    </source>
</evidence>
<dbReference type="PROSITE" id="PS51450">
    <property type="entry name" value="LRR"/>
    <property type="match status" value="1"/>
</dbReference>
<feature type="transmembrane region" description="Helical" evidence="10">
    <location>
        <begin position="151"/>
        <end position="174"/>
    </location>
</feature>
<keyword evidence="12" id="KW-1185">Reference proteome</keyword>
<dbReference type="EMBL" id="CACSLK010016360">
    <property type="protein sequence ID" value="CAA0817655.1"/>
    <property type="molecule type" value="Genomic_DNA"/>
</dbReference>
<evidence type="ECO:0000256" key="4">
    <source>
        <dbReference type="ARBA" id="ARBA00022692"/>
    </source>
</evidence>
<comment type="subcellular location">
    <subcellularLocation>
        <location evidence="1">Membrane</location>
        <topology evidence="1">Single-pass type I membrane protein</topology>
    </subcellularLocation>
</comment>
<evidence type="ECO:0000256" key="3">
    <source>
        <dbReference type="ARBA" id="ARBA00022614"/>
    </source>
</evidence>
<dbReference type="PRINTS" id="PR00019">
    <property type="entry name" value="LEURICHRPT"/>
</dbReference>
<keyword evidence="6" id="KW-0677">Repeat</keyword>
<evidence type="ECO:0000256" key="5">
    <source>
        <dbReference type="ARBA" id="ARBA00022729"/>
    </source>
</evidence>
<name>A0A9N7MYG7_STRHE</name>
<evidence type="ECO:0000256" key="10">
    <source>
        <dbReference type="SAM" id="Phobius"/>
    </source>
</evidence>
<accession>A0A9N7MYG7</accession>
<protein>
    <submittedName>
        <fullName evidence="11">Receptor like protein 15</fullName>
    </submittedName>
</protein>
<evidence type="ECO:0000256" key="1">
    <source>
        <dbReference type="ARBA" id="ARBA00004479"/>
    </source>
</evidence>
<dbReference type="Pfam" id="PF00560">
    <property type="entry name" value="LRR_1"/>
    <property type="match status" value="4"/>
</dbReference>
<keyword evidence="11" id="KW-0675">Receptor</keyword>
<dbReference type="FunFam" id="3.80.10.10:FF:000111">
    <property type="entry name" value="LRR receptor-like serine/threonine-protein kinase ERECTA"/>
    <property type="match status" value="1"/>
</dbReference>
<comment type="caution">
    <text evidence="11">The sequence shown here is derived from an EMBL/GenBank/DDBJ whole genome shotgun (WGS) entry which is preliminary data.</text>
</comment>
<reference evidence="11" key="1">
    <citation type="submission" date="2019-12" db="EMBL/GenBank/DDBJ databases">
        <authorList>
            <person name="Scholes J."/>
        </authorList>
    </citation>
    <scope>NUCLEOTIDE SEQUENCE</scope>
</reference>
<keyword evidence="5" id="KW-0732">Signal</keyword>
<dbReference type="PANTHER" id="PTHR48063">
    <property type="entry name" value="LRR RECEPTOR-LIKE KINASE"/>
    <property type="match status" value="1"/>
</dbReference>
<dbReference type="InterPro" id="IPR046956">
    <property type="entry name" value="RLP23-like"/>
</dbReference>
<gene>
    <name evidence="11" type="ORF">SHERM_17139</name>
</gene>
<dbReference type="OrthoDB" id="1748906at2759"/>